<evidence type="ECO:0000313" key="16">
    <source>
        <dbReference type="EMBL" id="QKF51226.1"/>
    </source>
</evidence>
<dbReference type="Pfam" id="PF02861">
    <property type="entry name" value="Clp_N"/>
    <property type="match status" value="1"/>
</dbReference>
<dbReference type="InterPro" id="IPR036628">
    <property type="entry name" value="Clp_N_dom_sf"/>
</dbReference>
<evidence type="ECO:0000256" key="1">
    <source>
        <dbReference type="ARBA" id="ARBA00004496"/>
    </source>
</evidence>
<dbReference type="FunFam" id="3.40.50.300:FF:000120">
    <property type="entry name" value="ATP-dependent chaperone ClpB"/>
    <property type="match status" value="1"/>
</dbReference>
<dbReference type="NCBIfam" id="NF008118">
    <property type="entry name" value="PRK10865.1"/>
    <property type="match status" value="1"/>
</dbReference>
<sequence>MRIDRLTSKLQLALSDSQSLAVGLDHPAIEPAHLMQALLEQQGGSIKPLLLQVGFDVNSLRTALSKELDQLPKIQNPTGDVNMSQDLARLLNQADRLAQQKGDQFISSELVLLAAMDENSKLGKLLLGQGVSKKALENAISNLRGGDAVNDPNAEESRQALDKYTVDLTKRAEEGKLDPVIGRDDEIRRTIQVLQRRTKNNPVLIGEPGVGKTAIAEGLAQRIINGEVPDGLRGKRLLSLDMGALIAGAKFRGEFEERLKGLLNELSKQEGQIILFIDELHTMVGAGKAEGSMDAGNMLKPALARGELHCVGATTLNEYRQYIEKDAALERRFQKVLVDEPSEEDTIAILRGLKERYEVHHKVAITDGAIIAAAKLSHRYITDRQLPDKAIDLIDEAASRIRMEIDSKPEVLDRLERRLIQLKVEAQALKKEDDEAAIKRLEKLQEEIQRLEREYADLEEIWTSEKAEVTGSAQIQQKIEQSRQELEAARRKGDLNRMAELQYGVIPDLERSLQMVDQHGKPENQLLRSKVTEEEIAEVVSKWTGIPVSKMLEGERDKLLKMEELLHQRVIGQNEAVVAVANAVRRSRAGLSDPNRPSGSFMFLGPTGVGKTELCKALAEFLFDTEEAMVRIDMSEFMEKHSVARLIGAPPGYVGYEEGGYLTEAVRRKPYSVILLDEVEKAHPDVFNVLLQVLEDGRLTDSHGRTVDFRNTVIVMTSNLGSARIQELVGDREGQRAAVMDALTTHFRPEFINRVDEVVIFEPLARDQIAGITEIQLGRLRQRLAERDLRLELSTEAMDKLIAVGYDPVYGARPLKRAIQRWIENPLAQLILSGGFMPGTSIRGTVQDDEIVFG</sequence>
<dbReference type="Pfam" id="PF07724">
    <property type="entry name" value="AAA_2"/>
    <property type="match status" value="1"/>
</dbReference>
<comment type="similarity">
    <text evidence="2 13">Belongs to the ClpA/ClpB family.</text>
</comment>
<dbReference type="GO" id="GO:0016887">
    <property type="term" value="F:ATP hydrolysis activity"/>
    <property type="evidence" value="ECO:0007669"/>
    <property type="project" value="InterPro"/>
</dbReference>
<dbReference type="PANTHER" id="PTHR11638">
    <property type="entry name" value="ATP-DEPENDENT CLP PROTEASE"/>
    <property type="match status" value="1"/>
</dbReference>
<dbReference type="InterPro" id="IPR050130">
    <property type="entry name" value="ClpA_ClpB"/>
</dbReference>
<name>A0A6M8MH91_9PSED</name>
<evidence type="ECO:0000256" key="3">
    <source>
        <dbReference type="ARBA" id="ARBA00017574"/>
    </source>
</evidence>
<dbReference type="FunFam" id="3.40.50.300:FF:000025">
    <property type="entry name" value="ATP-dependent Clp protease subunit"/>
    <property type="match status" value="1"/>
</dbReference>
<keyword evidence="6 13" id="KW-0547">Nucleotide-binding</keyword>
<evidence type="ECO:0000256" key="14">
    <source>
        <dbReference type="RuleBase" id="RU362034"/>
    </source>
</evidence>
<dbReference type="InterPro" id="IPR001270">
    <property type="entry name" value="ClpA/B"/>
</dbReference>
<keyword evidence="7 13" id="KW-0067">ATP-binding</keyword>
<dbReference type="GO" id="GO:0042802">
    <property type="term" value="F:identical protein binding"/>
    <property type="evidence" value="ECO:0007669"/>
    <property type="project" value="UniProtKB-ARBA"/>
</dbReference>
<evidence type="ECO:0000256" key="10">
    <source>
        <dbReference type="ARBA" id="ARBA00023186"/>
    </source>
</evidence>
<keyword evidence="9 14" id="KW-0175">Coiled coil</keyword>
<gene>
    <name evidence="14" type="primary">clpB</name>
    <name evidence="16" type="ORF">FX982_02174</name>
</gene>
<proteinExistence type="inferred from homology"/>
<dbReference type="RefSeq" id="WP_122535376.1">
    <property type="nucleotide sequence ID" value="NZ_CP053746.1"/>
</dbReference>
<dbReference type="CDD" id="cd00009">
    <property type="entry name" value="AAA"/>
    <property type="match status" value="1"/>
</dbReference>
<dbReference type="SMART" id="SM00382">
    <property type="entry name" value="AAA"/>
    <property type="match status" value="2"/>
</dbReference>
<dbReference type="InterPro" id="IPR003593">
    <property type="entry name" value="AAA+_ATPase"/>
</dbReference>
<dbReference type="InterPro" id="IPR003959">
    <property type="entry name" value="ATPase_AAA_core"/>
</dbReference>
<dbReference type="FunFam" id="3.40.50.300:FF:000010">
    <property type="entry name" value="Chaperone clpB 1, putative"/>
    <property type="match status" value="1"/>
</dbReference>
<accession>A0A6M8MH91</accession>
<dbReference type="InterPro" id="IPR027417">
    <property type="entry name" value="P-loop_NTPase"/>
</dbReference>
<comment type="subcellular location">
    <subcellularLocation>
        <location evidence="1 14">Cytoplasm</location>
    </subcellularLocation>
</comment>
<dbReference type="Pfam" id="PF10431">
    <property type="entry name" value="ClpB_D2-small"/>
    <property type="match status" value="1"/>
</dbReference>
<dbReference type="EMBL" id="CP053746">
    <property type="protein sequence ID" value="QKF51226.1"/>
    <property type="molecule type" value="Genomic_DNA"/>
</dbReference>
<comment type="subunit">
    <text evidence="11">Homohexamer. The oligomerization is ATP-dependent.</text>
</comment>
<evidence type="ECO:0000256" key="5">
    <source>
        <dbReference type="ARBA" id="ARBA00022737"/>
    </source>
</evidence>
<evidence type="ECO:0000256" key="6">
    <source>
        <dbReference type="ARBA" id="ARBA00022741"/>
    </source>
</evidence>
<dbReference type="PROSITE" id="PS00870">
    <property type="entry name" value="CLPAB_1"/>
    <property type="match status" value="1"/>
</dbReference>
<dbReference type="GO" id="GO:0042026">
    <property type="term" value="P:protein refolding"/>
    <property type="evidence" value="ECO:0007669"/>
    <property type="project" value="UniProtKB-UniRule"/>
</dbReference>
<dbReference type="KEGG" id="pgg:FX982_02174"/>
<evidence type="ECO:0000259" key="15">
    <source>
        <dbReference type="PROSITE" id="PS51903"/>
    </source>
</evidence>
<dbReference type="InterPro" id="IPR041546">
    <property type="entry name" value="ClpA/ClpB_AAA_lid"/>
</dbReference>
<dbReference type="PANTHER" id="PTHR11638:SF18">
    <property type="entry name" value="HEAT SHOCK PROTEIN 104"/>
    <property type="match status" value="1"/>
</dbReference>
<dbReference type="GO" id="GO:0005829">
    <property type="term" value="C:cytosol"/>
    <property type="evidence" value="ECO:0007669"/>
    <property type="project" value="UniProtKB-ARBA"/>
</dbReference>
<dbReference type="Gene3D" id="3.40.50.300">
    <property type="entry name" value="P-loop containing nucleotide triphosphate hydrolases"/>
    <property type="match status" value="3"/>
</dbReference>
<dbReference type="Gene3D" id="1.10.8.60">
    <property type="match status" value="1"/>
</dbReference>
<evidence type="ECO:0000313" key="17">
    <source>
        <dbReference type="Proteomes" id="UP000501989"/>
    </source>
</evidence>
<dbReference type="CDD" id="cd19499">
    <property type="entry name" value="RecA-like_ClpB_Hsp104-like"/>
    <property type="match status" value="1"/>
</dbReference>
<dbReference type="Pfam" id="PF00004">
    <property type="entry name" value="AAA"/>
    <property type="match status" value="1"/>
</dbReference>
<keyword evidence="8 14" id="KW-0346">Stress response</keyword>
<dbReference type="Proteomes" id="UP000501989">
    <property type="component" value="Chromosome"/>
</dbReference>
<dbReference type="FunFam" id="1.10.1780.10:FF:000003">
    <property type="entry name" value="ATP-dependent chaperone ClpB"/>
    <property type="match status" value="1"/>
</dbReference>
<evidence type="ECO:0000256" key="4">
    <source>
        <dbReference type="ARBA" id="ARBA00022490"/>
    </source>
</evidence>
<dbReference type="InterPro" id="IPR019489">
    <property type="entry name" value="Clp_ATPase_C"/>
</dbReference>
<comment type="subunit">
    <text evidence="14">Homohexamer; The oligomerization is ATP-dependent.</text>
</comment>
<dbReference type="GO" id="GO:0005524">
    <property type="term" value="F:ATP binding"/>
    <property type="evidence" value="ECO:0007669"/>
    <property type="project" value="UniProtKB-UniRule"/>
</dbReference>
<dbReference type="SUPFAM" id="SSF52540">
    <property type="entry name" value="P-loop containing nucleoside triphosphate hydrolases"/>
    <property type="match status" value="2"/>
</dbReference>
<dbReference type="PRINTS" id="PR00300">
    <property type="entry name" value="CLPPROTEASEA"/>
</dbReference>
<dbReference type="AlphaFoldDB" id="A0A6M8MH91"/>
<dbReference type="Pfam" id="PF17871">
    <property type="entry name" value="AAA_lid_9"/>
    <property type="match status" value="1"/>
</dbReference>
<reference evidence="17" key="1">
    <citation type="submission" date="2019-12" db="EMBL/GenBank/DDBJ databases">
        <title>Endophytic bacteria associated with Panax ginseng seedlings.</title>
        <authorList>
            <person name="Park J.M."/>
            <person name="Shin R."/>
            <person name="Jo S.H."/>
        </authorList>
    </citation>
    <scope>NUCLEOTIDE SEQUENCE [LARGE SCALE GENOMIC DNA]</scope>
    <source>
        <strain evidence="17">PgKB30</strain>
    </source>
</reference>
<evidence type="ECO:0000256" key="7">
    <source>
        <dbReference type="ARBA" id="ARBA00022840"/>
    </source>
</evidence>
<evidence type="ECO:0000256" key="9">
    <source>
        <dbReference type="ARBA" id="ARBA00023054"/>
    </source>
</evidence>
<comment type="function">
    <text evidence="14">Part of a stress-induced multi-chaperone system, it is involved in the recovery of the cell from heat-induced damage, in cooperation with DnaK, DnaJ and GrpE.</text>
</comment>
<organism evidence="16 17">
    <name type="scientific">Pseudomonas graminis</name>
    <dbReference type="NCBI Taxonomy" id="158627"/>
    <lineage>
        <taxon>Bacteria</taxon>
        <taxon>Pseudomonadati</taxon>
        <taxon>Pseudomonadota</taxon>
        <taxon>Gammaproteobacteria</taxon>
        <taxon>Pseudomonadales</taxon>
        <taxon>Pseudomonadaceae</taxon>
        <taxon>Pseudomonas</taxon>
    </lineage>
</organism>
<dbReference type="InterPro" id="IPR028299">
    <property type="entry name" value="ClpA/B_CS2"/>
</dbReference>
<keyword evidence="5 12" id="KW-0677">Repeat</keyword>
<dbReference type="GO" id="GO:0034605">
    <property type="term" value="P:cellular response to heat"/>
    <property type="evidence" value="ECO:0007669"/>
    <property type="project" value="TreeGrafter"/>
</dbReference>
<dbReference type="SMART" id="SM01086">
    <property type="entry name" value="ClpB_D2-small"/>
    <property type="match status" value="1"/>
</dbReference>
<protein>
    <recommendedName>
        <fullName evidence="3 14">Chaperone protein ClpB</fullName>
    </recommendedName>
</protein>
<keyword evidence="17" id="KW-1185">Reference proteome</keyword>
<dbReference type="PROSITE" id="PS51903">
    <property type="entry name" value="CLP_R"/>
    <property type="match status" value="1"/>
</dbReference>
<keyword evidence="10 13" id="KW-0143">Chaperone</keyword>
<evidence type="ECO:0000256" key="12">
    <source>
        <dbReference type="PROSITE-ProRule" id="PRU01251"/>
    </source>
</evidence>
<dbReference type="InterPro" id="IPR018368">
    <property type="entry name" value="ClpA/B_CS1"/>
</dbReference>
<dbReference type="SUPFAM" id="SSF81923">
    <property type="entry name" value="Double Clp-N motif"/>
    <property type="match status" value="1"/>
</dbReference>
<evidence type="ECO:0000256" key="2">
    <source>
        <dbReference type="ARBA" id="ARBA00008675"/>
    </source>
</evidence>
<keyword evidence="4 14" id="KW-0963">Cytoplasm</keyword>
<dbReference type="NCBIfam" id="TIGR03346">
    <property type="entry name" value="chaperone_ClpB"/>
    <property type="match status" value="1"/>
</dbReference>
<dbReference type="Gene3D" id="1.10.1780.10">
    <property type="entry name" value="Clp, N-terminal domain"/>
    <property type="match status" value="1"/>
</dbReference>
<dbReference type="PROSITE" id="PS00871">
    <property type="entry name" value="CLPAB_2"/>
    <property type="match status" value="1"/>
</dbReference>
<dbReference type="InterPro" id="IPR017730">
    <property type="entry name" value="Chaperonin_ClpB"/>
</dbReference>
<evidence type="ECO:0000256" key="8">
    <source>
        <dbReference type="ARBA" id="ARBA00023016"/>
    </source>
</evidence>
<feature type="domain" description="Clp R" evidence="15">
    <location>
        <begin position="3"/>
        <end position="146"/>
    </location>
</feature>
<dbReference type="InterPro" id="IPR004176">
    <property type="entry name" value="Clp_R_N"/>
</dbReference>
<dbReference type="FunFam" id="1.10.8.60:FF:000017">
    <property type="entry name" value="ATP-dependent chaperone ClpB"/>
    <property type="match status" value="1"/>
</dbReference>
<feature type="coiled-coil region" evidence="14">
    <location>
        <begin position="412"/>
        <end position="492"/>
    </location>
</feature>
<evidence type="ECO:0000256" key="11">
    <source>
        <dbReference type="ARBA" id="ARBA00026057"/>
    </source>
</evidence>
<evidence type="ECO:0000256" key="13">
    <source>
        <dbReference type="RuleBase" id="RU004432"/>
    </source>
</evidence>